<dbReference type="PROSITE" id="PS50011">
    <property type="entry name" value="PROTEIN_KINASE_DOM"/>
    <property type="match status" value="1"/>
</dbReference>
<evidence type="ECO:0000313" key="7">
    <source>
        <dbReference type="EMBL" id="KAF1957172.1"/>
    </source>
</evidence>
<dbReference type="GO" id="GO:0005634">
    <property type="term" value="C:nucleus"/>
    <property type="evidence" value="ECO:0007669"/>
    <property type="project" value="TreeGrafter"/>
</dbReference>
<dbReference type="Gene3D" id="1.10.510.10">
    <property type="entry name" value="Transferase(Phosphotransferase) domain 1"/>
    <property type="match status" value="1"/>
</dbReference>
<keyword evidence="3" id="KW-0547">Nucleotide-binding</keyword>
<dbReference type="GO" id="GO:0004674">
    <property type="term" value="F:protein serine/threonine kinase activity"/>
    <property type="evidence" value="ECO:0007669"/>
    <property type="project" value="UniProtKB-KW"/>
</dbReference>
<feature type="domain" description="Protein kinase" evidence="6">
    <location>
        <begin position="38"/>
        <end position="318"/>
    </location>
</feature>
<evidence type="ECO:0000259" key="6">
    <source>
        <dbReference type="PROSITE" id="PS50011"/>
    </source>
</evidence>
<dbReference type="PANTHER" id="PTHR24345">
    <property type="entry name" value="SERINE/THREONINE-PROTEIN KINASE PLK"/>
    <property type="match status" value="1"/>
</dbReference>
<gene>
    <name evidence="7" type="ORF">CC80DRAFT_515994</name>
</gene>
<evidence type="ECO:0000313" key="8">
    <source>
        <dbReference type="Proteomes" id="UP000800035"/>
    </source>
</evidence>
<evidence type="ECO:0000256" key="4">
    <source>
        <dbReference type="ARBA" id="ARBA00022777"/>
    </source>
</evidence>
<keyword evidence="5" id="KW-0067">ATP-binding</keyword>
<evidence type="ECO:0000256" key="3">
    <source>
        <dbReference type="ARBA" id="ARBA00022741"/>
    </source>
</evidence>
<proteinExistence type="predicted"/>
<dbReference type="InterPro" id="IPR000719">
    <property type="entry name" value="Prot_kinase_dom"/>
</dbReference>
<keyword evidence="2" id="KW-0808">Transferase</keyword>
<dbReference type="SMART" id="SM00220">
    <property type="entry name" value="S_TKc"/>
    <property type="match status" value="1"/>
</dbReference>
<accession>A0A6A5TZY6</accession>
<evidence type="ECO:0000256" key="5">
    <source>
        <dbReference type="ARBA" id="ARBA00022840"/>
    </source>
</evidence>
<name>A0A6A5TZY6_9PLEO</name>
<dbReference type="AlphaFoldDB" id="A0A6A5TZY6"/>
<dbReference type="OrthoDB" id="10252171at2759"/>
<keyword evidence="8" id="KW-1185">Reference proteome</keyword>
<keyword evidence="1" id="KW-0723">Serine/threonine-protein kinase</keyword>
<sequence>MRLHTDLVKDSKFWKTSQDRDRIYTRHTSIETSGHGDNIRGQELGRGAFGIVWKEKLVDGESDAKERAVKMIRKQFGKSKIDYARELEAIAKFSRGRYKLYFVESFGWYESLDDVFIAMEYFEHGDLENYLLEVRNMPENDVRIISNQVLKGVEQMHVNRFAHRDLKPGNILIRRLGDHKLGWLVKIGDFGISKRAEEGMTALRTFGGSSGYIAPEILVKDNRLFPTAHVHDKLEVEKEGFALVIDIWAVGSIIYRALCGVTPFETGLLAYVNGKEFSAHELNEFSVSTEGIGLIRKLLEVYPDDRLTAAEALEDPWFNELQVNSPRSSGEYE</sequence>
<organism evidence="7 8">
    <name type="scientific">Byssothecium circinans</name>
    <dbReference type="NCBI Taxonomy" id="147558"/>
    <lineage>
        <taxon>Eukaryota</taxon>
        <taxon>Fungi</taxon>
        <taxon>Dikarya</taxon>
        <taxon>Ascomycota</taxon>
        <taxon>Pezizomycotina</taxon>
        <taxon>Dothideomycetes</taxon>
        <taxon>Pleosporomycetidae</taxon>
        <taxon>Pleosporales</taxon>
        <taxon>Massarineae</taxon>
        <taxon>Massarinaceae</taxon>
        <taxon>Byssothecium</taxon>
    </lineage>
</organism>
<dbReference type="EMBL" id="ML976990">
    <property type="protein sequence ID" value="KAF1957172.1"/>
    <property type="molecule type" value="Genomic_DNA"/>
</dbReference>
<dbReference type="Pfam" id="PF00069">
    <property type="entry name" value="Pkinase"/>
    <property type="match status" value="1"/>
</dbReference>
<dbReference type="Proteomes" id="UP000800035">
    <property type="component" value="Unassembled WGS sequence"/>
</dbReference>
<dbReference type="InterPro" id="IPR008271">
    <property type="entry name" value="Ser/Thr_kinase_AS"/>
</dbReference>
<dbReference type="PROSITE" id="PS00108">
    <property type="entry name" value="PROTEIN_KINASE_ST"/>
    <property type="match status" value="1"/>
</dbReference>
<dbReference type="InterPro" id="IPR011009">
    <property type="entry name" value="Kinase-like_dom_sf"/>
</dbReference>
<evidence type="ECO:0000256" key="2">
    <source>
        <dbReference type="ARBA" id="ARBA00022679"/>
    </source>
</evidence>
<dbReference type="GO" id="GO:0005524">
    <property type="term" value="F:ATP binding"/>
    <property type="evidence" value="ECO:0007669"/>
    <property type="project" value="UniProtKB-KW"/>
</dbReference>
<reference evidence="7" key="1">
    <citation type="journal article" date="2020" name="Stud. Mycol.">
        <title>101 Dothideomycetes genomes: a test case for predicting lifestyles and emergence of pathogens.</title>
        <authorList>
            <person name="Haridas S."/>
            <person name="Albert R."/>
            <person name="Binder M."/>
            <person name="Bloem J."/>
            <person name="Labutti K."/>
            <person name="Salamov A."/>
            <person name="Andreopoulos B."/>
            <person name="Baker S."/>
            <person name="Barry K."/>
            <person name="Bills G."/>
            <person name="Bluhm B."/>
            <person name="Cannon C."/>
            <person name="Castanera R."/>
            <person name="Culley D."/>
            <person name="Daum C."/>
            <person name="Ezra D."/>
            <person name="Gonzalez J."/>
            <person name="Henrissat B."/>
            <person name="Kuo A."/>
            <person name="Liang C."/>
            <person name="Lipzen A."/>
            <person name="Lutzoni F."/>
            <person name="Magnuson J."/>
            <person name="Mondo S."/>
            <person name="Nolan M."/>
            <person name="Ohm R."/>
            <person name="Pangilinan J."/>
            <person name="Park H.-J."/>
            <person name="Ramirez L."/>
            <person name="Alfaro M."/>
            <person name="Sun H."/>
            <person name="Tritt A."/>
            <person name="Yoshinaga Y."/>
            <person name="Zwiers L.-H."/>
            <person name="Turgeon B."/>
            <person name="Goodwin S."/>
            <person name="Spatafora J."/>
            <person name="Crous P."/>
            <person name="Grigoriev I."/>
        </authorList>
    </citation>
    <scope>NUCLEOTIDE SEQUENCE</scope>
    <source>
        <strain evidence="7">CBS 675.92</strain>
    </source>
</reference>
<dbReference type="PANTHER" id="PTHR24345:SF0">
    <property type="entry name" value="CELL CYCLE SERINE_THREONINE-PROTEIN KINASE CDC5_MSD2"/>
    <property type="match status" value="1"/>
</dbReference>
<keyword evidence="4 7" id="KW-0418">Kinase</keyword>
<evidence type="ECO:0000256" key="1">
    <source>
        <dbReference type="ARBA" id="ARBA00022527"/>
    </source>
</evidence>
<protein>
    <submittedName>
        <fullName evidence="7">Kinase-like protein</fullName>
    </submittedName>
</protein>
<dbReference type="SUPFAM" id="SSF56112">
    <property type="entry name" value="Protein kinase-like (PK-like)"/>
    <property type="match status" value="1"/>
</dbReference>